<dbReference type="GO" id="GO:0031992">
    <property type="term" value="F:energy transducer activity"/>
    <property type="evidence" value="ECO:0007669"/>
    <property type="project" value="InterPro"/>
</dbReference>
<sequence length="67" mass="7200">LRAGTSGEVQIEFTVGTDGSVTSARVVRSSPPRVFDREAVAAVRNWRFQPVANPVTTRRTIGFNPGG</sequence>
<evidence type="ECO:0000256" key="5">
    <source>
        <dbReference type="ARBA" id="ARBA00022475"/>
    </source>
</evidence>
<comment type="subcellular location">
    <subcellularLocation>
        <location evidence="1 13">Cell inner membrane</location>
        <topology evidence="1 13">Single-pass membrane protein</topology>
        <orientation evidence="1 13">Periplasmic side</orientation>
    </subcellularLocation>
</comment>
<evidence type="ECO:0000256" key="12">
    <source>
        <dbReference type="ARBA" id="ARBA00025849"/>
    </source>
</evidence>
<dbReference type="GO" id="GO:0098797">
    <property type="term" value="C:plasma membrane protein complex"/>
    <property type="evidence" value="ECO:0007669"/>
    <property type="project" value="TreeGrafter"/>
</dbReference>
<protein>
    <recommendedName>
        <fullName evidence="3 13">Protein TonB</fullName>
    </recommendedName>
</protein>
<evidence type="ECO:0000256" key="1">
    <source>
        <dbReference type="ARBA" id="ARBA00004383"/>
    </source>
</evidence>
<keyword evidence="5 13" id="KW-1003">Cell membrane</keyword>
<dbReference type="Pfam" id="PF03544">
    <property type="entry name" value="TonB_C"/>
    <property type="match status" value="1"/>
</dbReference>
<dbReference type="InterPro" id="IPR006260">
    <property type="entry name" value="TonB/TolA_C"/>
</dbReference>
<feature type="domain" description="TonB C-terminal" evidence="14">
    <location>
        <begin position="1"/>
        <end position="67"/>
    </location>
</feature>
<dbReference type="AlphaFoldDB" id="A0A508B7S7"/>
<dbReference type="RefSeq" id="WP_141480941.1">
    <property type="nucleotide sequence ID" value="NZ_VICD02000009.1"/>
</dbReference>
<comment type="caution">
    <text evidence="15">The sequence shown here is derived from an EMBL/GenBank/DDBJ whole genome shotgun (WGS) entry which is preliminary data.</text>
</comment>
<gene>
    <name evidence="15" type="ORF">FKV24_001460</name>
</gene>
<accession>A0A508B7S7</accession>
<keyword evidence="11" id="KW-0472">Membrane</keyword>
<evidence type="ECO:0000259" key="14">
    <source>
        <dbReference type="PROSITE" id="PS52015"/>
    </source>
</evidence>
<dbReference type="GO" id="GO:0055085">
    <property type="term" value="P:transmembrane transport"/>
    <property type="evidence" value="ECO:0007669"/>
    <property type="project" value="InterPro"/>
</dbReference>
<dbReference type="GO" id="GO:0015031">
    <property type="term" value="P:protein transport"/>
    <property type="evidence" value="ECO:0007669"/>
    <property type="project" value="UniProtKB-UniRule"/>
</dbReference>
<keyword evidence="4 13" id="KW-0813">Transport</keyword>
<dbReference type="InterPro" id="IPR037682">
    <property type="entry name" value="TonB_C"/>
</dbReference>
<proteinExistence type="inferred from homology"/>
<evidence type="ECO:0000313" key="16">
    <source>
        <dbReference type="Proteomes" id="UP000320431"/>
    </source>
</evidence>
<comment type="subunit">
    <text evidence="12">Homodimer. Forms a complex with the accessory proteins ExbB and ExbD.</text>
</comment>
<dbReference type="EMBL" id="VICD02000009">
    <property type="protein sequence ID" value="KAB8198567.1"/>
    <property type="molecule type" value="Genomic_DNA"/>
</dbReference>
<evidence type="ECO:0000256" key="4">
    <source>
        <dbReference type="ARBA" id="ARBA00022448"/>
    </source>
</evidence>
<keyword evidence="6 13" id="KW-0997">Cell inner membrane</keyword>
<dbReference type="GO" id="GO:0030288">
    <property type="term" value="C:outer membrane-bounded periplasmic space"/>
    <property type="evidence" value="ECO:0007669"/>
    <property type="project" value="InterPro"/>
</dbReference>
<dbReference type="Gene3D" id="3.30.2420.10">
    <property type="entry name" value="TonB"/>
    <property type="match status" value="1"/>
</dbReference>
<reference evidence="15 16" key="1">
    <citation type="submission" date="2019-10" db="EMBL/GenBank/DDBJ databases">
        <title>Lysobacter alkalisoli sp. nov., isolated from saline-alkaline soil.</title>
        <authorList>
            <person name="Sun J.-Q."/>
        </authorList>
    </citation>
    <scope>NUCLEOTIDE SEQUENCE [LARGE SCALE GENOMIC DNA]</scope>
    <source>
        <strain evidence="15 16">KCTC 42381</strain>
    </source>
</reference>
<evidence type="ECO:0000256" key="11">
    <source>
        <dbReference type="ARBA" id="ARBA00023136"/>
    </source>
</evidence>
<evidence type="ECO:0000256" key="13">
    <source>
        <dbReference type="RuleBase" id="RU362123"/>
    </source>
</evidence>
<evidence type="ECO:0000313" key="15">
    <source>
        <dbReference type="EMBL" id="KAB8198567.1"/>
    </source>
</evidence>
<evidence type="ECO:0000256" key="3">
    <source>
        <dbReference type="ARBA" id="ARBA00022362"/>
    </source>
</evidence>
<evidence type="ECO:0000256" key="6">
    <source>
        <dbReference type="ARBA" id="ARBA00022519"/>
    </source>
</evidence>
<dbReference type="PANTHER" id="PTHR33446">
    <property type="entry name" value="PROTEIN TONB-RELATED"/>
    <property type="match status" value="1"/>
</dbReference>
<keyword evidence="9 13" id="KW-0653">Protein transport</keyword>
<dbReference type="PANTHER" id="PTHR33446:SF8">
    <property type="entry name" value="PROTEIN TONB"/>
    <property type="match status" value="1"/>
</dbReference>
<comment type="similarity">
    <text evidence="2 13">Belongs to the TonB family.</text>
</comment>
<comment type="function">
    <text evidence="13">Interacts with outer membrane receptor proteins that carry out high-affinity binding and energy dependent uptake into the periplasmic space of specific substrates. It could act to transduce energy from the cytoplasmic membrane to specific energy-requiring processes in the outer membrane, resulting in the release into the periplasm of ligands bound by these outer membrane proteins.</text>
</comment>
<dbReference type="SUPFAM" id="SSF74653">
    <property type="entry name" value="TolA/TonB C-terminal domain"/>
    <property type="match status" value="1"/>
</dbReference>
<name>A0A508B7S7_9GAMM</name>
<dbReference type="InterPro" id="IPR051045">
    <property type="entry name" value="TonB-dependent_transducer"/>
</dbReference>
<feature type="non-terminal residue" evidence="15">
    <location>
        <position position="1"/>
    </location>
</feature>
<evidence type="ECO:0000256" key="9">
    <source>
        <dbReference type="ARBA" id="ARBA00022927"/>
    </source>
</evidence>
<evidence type="ECO:0000256" key="7">
    <source>
        <dbReference type="ARBA" id="ARBA00022692"/>
    </source>
</evidence>
<keyword evidence="7" id="KW-0812">Transmembrane</keyword>
<dbReference type="PROSITE" id="PS52015">
    <property type="entry name" value="TONB_CTD"/>
    <property type="match status" value="1"/>
</dbReference>
<dbReference type="GO" id="GO:0015891">
    <property type="term" value="P:siderophore transport"/>
    <property type="evidence" value="ECO:0007669"/>
    <property type="project" value="InterPro"/>
</dbReference>
<keyword evidence="10" id="KW-1133">Transmembrane helix</keyword>
<dbReference type="PRINTS" id="PR01374">
    <property type="entry name" value="TONBPROTEIN"/>
</dbReference>
<dbReference type="NCBIfam" id="TIGR01352">
    <property type="entry name" value="tonB_Cterm"/>
    <property type="match status" value="1"/>
</dbReference>
<dbReference type="Proteomes" id="UP000320431">
    <property type="component" value="Unassembled WGS sequence"/>
</dbReference>
<dbReference type="InterPro" id="IPR003538">
    <property type="entry name" value="TonB"/>
</dbReference>
<keyword evidence="13" id="KW-0735">Signal-anchor</keyword>
<keyword evidence="8" id="KW-0677">Repeat</keyword>
<organism evidence="15 16">
    <name type="scientific">Marilutibacter maris</name>
    <dbReference type="NCBI Taxonomy" id="1605891"/>
    <lineage>
        <taxon>Bacteria</taxon>
        <taxon>Pseudomonadati</taxon>
        <taxon>Pseudomonadota</taxon>
        <taxon>Gammaproteobacteria</taxon>
        <taxon>Lysobacterales</taxon>
        <taxon>Lysobacteraceae</taxon>
        <taxon>Marilutibacter</taxon>
    </lineage>
</organism>
<evidence type="ECO:0000256" key="8">
    <source>
        <dbReference type="ARBA" id="ARBA00022737"/>
    </source>
</evidence>
<evidence type="ECO:0000256" key="2">
    <source>
        <dbReference type="ARBA" id="ARBA00006555"/>
    </source>
</evidence>
<evidence type="ECO:0000256" key="10">
    <source>
        <dbReference type="ARBA" id="ARBA00022989"/>
    </source>
</evidence>